<dbReference type="EMBL" id="CP016438">
    <property type="protein sequence ID" value="ANS68517.1"/>
    <property type="molecule type" value="Genomic_DNA"/>
</dbReference>
<evidence type="ECO:0000256" key="2">
    <source>
        <dbReference type="ARBA" id="ARBA00022603"/>
    </source>
</evidence>
<dbReference type="GO" id="GO:0009307">
    <property type="term" value="P:DNA restriction-modification system"/>
    <property type="evidence" value="ECO:0007669"/>
    <property type="project" value="UniProtKB-KW"/>
</dbReference>
<dbReference type="GO" id="GO:0009007">
    <property type="term" value="F:site-specific DNA-methyltransferase (adenine-specific) activity"/>
    <property type="evidence" value="ECO:0007669"/>
    <property type="project" value="UniProtKB-EC"/>
</dbReference>
<reference evidence="7 8" key="1">
    <citation type="submission" date="2016-07" db="EMBL/GenBank/DDBJ databases">
        <title>Enhancement of antibiotic productionsby engineered nitrateutilization in actinobacteria.</title>
        <authorList>
            <person name="Meng S.C."/>
        </authorList>
    </citation>
    <scope>NUCLEOTIDE SEQUENCE [LARGE SCALE GENOMIC DNA]</scope>
    <source>
        <strain evidence="7 8">NRRL 2936</strain>
    </source>
</reference>
<keyword evidence="3" id="KW-0808">Transferase</keyword>
<evidence type="ECO:0000256" key="4">
    <source>
        <dbReference type="ARBA" id="ARBA00022691"/>
    </source>
</evidence>
<dbReference type="Gene3D" id="3.40.50.150">
    <property type="entry name" value="Vaccinia Virus protein VP39"/>
    <property type="match status" value="1"/>
</dbReference>
<proteinExistence type="predicted"/>
<accession>A0A1B1MJ15</accession>
<dbReference type="PATRIC" id="fig|1915.4.peg.6954"/>
<dbReference type="GO" id="GO:0032259">
    <property type="term" value="P:methylation"/>
    <property type="evidence" value="ECO:0007669"/>
    <property type="project" value="UniProtKB-KW"/>
</dbReference>
<dbReference type="STRING" id="1915.SLINC_6293"/>
<gene>
    <name evidence="7" type="ORF">SLINC_6293</name>
</gene>
<keyword evidence="2 7" id="KW-0489">Methyltransferase</keyword>
<name>A0A1B1MJ15_STRLN</name>
<dbReference type="Pfam" id="PF02384">
    <property type="entry name" value="N6_Mtase"/>
    <property type="match status" value="1"/>
</dbReference>
<dbReference type="InterPro" id="IPR022749">
    <property type="entry name" value="D12N6_MeTrfase_N"/>
</dbReference>
<dbReference type="InterPro" id="IPR051537">
    <property type="entry name" value="DNA_Adenine_Mtase"/>
</dbReference>
<evidence type="ECO:0000256" key="1">
    <source>
        <dbReference type="ARBA" id="ARBA00011900"/>
    </source>
</evidence>
<dbReference type="InterPro" id="IPR029063">
    <property type="entry name" value="SAM-dependent_MTases_sf"/>
</dbReference>
<dbReference type="InterPro" id="IPR003356">
    <property type="entry name" value="DNA_methylase_A-5"/>
</dbReference>
<protein>
    <recommendedName>
        <fullName evidence="1">site-specific DNA-methyltransferase (adenine-specific)</fullName>
        <ecNumber evidence="1">2.1.1.72</ecNumber>
    </recommendedName>
</protein>
<sequence>MTEGNAMGDSGTQLSRHIWSLTDLLRGDFKTSEYGSVVLPFTVLRRLDCLLEPTRQEVLDAQLKVAGTGTYSDSYMERVLRRASGRHFFNTSRYALHTVAADPVNSQWSLREYVHGFSENVRDVFQRFEFDRTIERLHHAGLLYGVLDRFLSLDLGASLPADDMGFVFEDLVRRSAGQMGGTGADDHVTPRDVGRLMSALLVRPDEHELAQPGVVRTVHDPACGIGGLLDEVAEGIEATNAEAYVSLHGQEINAETWAVAGSNMLMSGRDPAQIRFGNVLQDDLFLGERFDYLLAHPPFGLSWRSAEHQVRAEHDRLGLEGRFGAGLPRVSDGSLLFLQHMLAKMKPADASGGGGSRVVVLFSGSPMQGGASGQGESDIRRWIVENDWLEGIVALPDQLFYNTGISTYLWILSNRKKPAHRGRVALVKAQDHWQKTRQSSGSKRKYLGPDQLNKIVGLYEEALSAPLGGSPRDQVSVVQNEDLLFQQIVIERPLRLRFELTTDAVQQLSSLTPIQRGDHPEKLIGALGGLVGTSWATRSEAFSALRRAAAAVGQTWPRGAAFERSVRNAIGVRDDQGEVQQRQGVKEPDPELRDLVVVPIRDDPAQYVHVELLPHTPDAWLDPEKTKVGCAIRPSLFYVAELDGAFGPLRAYAQLETERVKLRSPRRGEAEPTPPKHLTASHLHSVDSALELPDAVLDDSDLTPCTGGDLVGRSGNWRLLPAGFGDAVTRLFVLHPIQGSGRGLCEWLNSRKGSTTYPQARELLDIPVPVELVTDPGVEDLLAEVQEGRHALRMATEGILPNVFAGPETRVAQIRQSIQFVAREARLTGQLVRPFDDPVWRAEAGYPFHIAALARGYRVSTHPAERKDGLLKLGEGTARTLGVLALRELIAHHGGFTNALRRSFSSGATFGTWTTLIKKFVDEVPTPQLPELVALREHGVTLSMLREIKDLRNTSHHAHGVRRSHELHEDVEKLEPYVVSALNSVNWLSSTDWFWVERCEYLDDSSFQAVGLRLRGSHPSWEPFNRSIDHPLRPDRIYVDGTPPGKPIDLWPLVMVSLCPDCRTRELFLLNKISNGTAILRSLEEHELTIPYPSQSQN</sequence>
<dbReference type="PANTHER" id="PTHR42933:SF3">
    <property type="entry name" value="TYPE I RESTRICTION ENZYME MJAVIII METHYLASE SUBUNIT"/>
    <property type="match status" value="1"/>
</dbReference>
<evidence type="ECO:0000313" key="7">
    <source>
        <dbReference type="EMBL" id="ANS68517.1"/>
    </source>
</evidence>
<dbReference type="GO" id="GO:0003677">
    <property type="term" value="F:DNA binding"/>
    <property type="evidence" value="ECO:0007669"/>
    <property type="project" value="InterPro"/>
</dbReference>
<evidence type="ECO:0000256" key="6">
    <source>
        <dbReference type="ARBA" id="ARBA00047942"/>
    </source>
</evidence>
<dbReference type="EC" id="2.1.1.72" evidence="1"/>
<dbReference type="KEGG" id="sls:SLINC_6293"/>
<dbReference type="GO" id="GO:0008170">
    <property type="term" value="F:N-methyltransferase activity"/>
    <property type="evidence" value="ECO:0007669"/>
    <property type="project" value="InterPro"/>
</dbReference>
<evidence type="ECO:0000256" key="3">
    <source>
        <dbReference type="ARBA" id="ARBA00022679"/>
    </source>
</evidence>
<evidence type="ECO:0000313" key="8">
    <source>
        <dbReference type="Proteomes" id="UP000092598"/>
    </source>
</evidence>
<dbReference type="REBASE" id="155479">
    <property type="entry name" value="M.Sli2936ORF6293P"/>
</dbReference>
<dbReference type="Proteomes" id="UP000092598">
    <property type="component" value="Chromosome"/>
</dbReference>
<dbReference type="CDD" id="cd02440">
    <property type="entry name" value="AdoMet_MTases"/>
    <property type="match status" value="1"/>
</dbReference>
<keyword evidence="8" id="KW-1185">Reference proteome</keyword>
<dbReference type="PRINTS" id="PR00507">
    <property type="entry name" value="N12N6MTFRASE"/>
</dbReference>
<organism evidence="7 8">
    <name type="scientific">Streptomyces lincolnensis</name>
    <dbReference type="NCBI Taxonomy" id="1915"/>
    <lineage>
        <taxon>Bacteria</taxon>
        <taxon>Bacillati</taxon>
        <taxon>Actinomycetota</taxon>
        <taxon>Actinomycetes</taxon>
        <taxon>Kitasatosporales</taxon>
        <taxon>Streptomycetaceae</taxon>
        <taxon>Streptomyces</taxon>
    </lineage>
</organism>
<dbReference type="SUPFAM" id="SSF53335">
    <property type="entry name" value="S-adenosyl-L-methionine-dependent methyltransferases"/>
    <property type="match status" value="1"/>
</dbReference>
<dbReference type="PANTHER" id="PTHR42933">
    <property type="entry name" value="SLR6095 PROTEIN"/>
    <property type="match status" value="1"/>
</dbReference>
<keyword evidence="4" id="KW-0949">S-adenosyl-L-methionine</keyword>
<dbReference type="RefSeq" id="WP_159425379.1">
    <property type="nucleotide sequence ID" value="NZ_CP016438.1"/>
</dbReference>
<dbReference type="Pfam" id="PF12161">
    <property type="entry name" value="HsdM_N"/>
    <property type="match status" value="1"/>
</dbReference>
<comment type="catalytic activity">
    <reaction evidence="6">
        <text>a 2'-deoxyadenosine in DNA + S-adenosyl-L-methionine = an N(6)-methyl-2'-deoxyadenosine in DNA + S-adenosyl-L-homocysteine + H(+)</text>
        <dbReference type="Rhea" id="RHEA:15197"/>
        <dbReference type="Rhea" id="RHEA-COMP:12418"/>
        <dbReference type="Rhea" id="RHEA-COMP:12419"/>
        <dbReference type="ChEBI" id="CHEBI:15378"/>
        <dbReference type="ChEBI" id="CHEBI:57856"/>
        <dbReference type="ChEBI" id="CHEBI:59789"/>
        <dbReference type="ChEBI" id="CHEBI:90615"/>
        <dbReference type="ChEBI" id="CHEBI:90616"/>
        <dbReference type="EC" id="2.1.1.72"/>
    </reaction>
</comment>
<dbReference type="AlphaFoldDB" id="A0A1B1MJ15"/>
<dbReference type="REBASE" id="261294">
    <property type="entry name" value="M.SliLCGORF2122P"/>
</dbReference>
<evidence type="ECO:0000256" key="5">
    <source>
        <dbReference type="ARBA" id="ARBA00022747"/>
    </source>
</evidence>
<keyword evidence="5" id="KW-0680">Restriction system</keyword>